<dbReference type="GeneID" id="112683889"/>
<dbReference type="OrthoDB" id="6596574at2759"/>
<name>A0A8B8FKJ2_9HEMI</name>
<protein>
    <submittedName>
        <fullName evidence="2">Uncharacterized protein LOC112683889</fullName>
    </submittedName>
</protein>
<dbReference type="AlphaFoldDB" id="A0A8B8FKJ2"/>
<accession>A0A8B8FKJ2</accession>
<gene>
    <name evidence="2" type="primary">LOC112683889</name>
</gene>
<evidence type="ECO:0000313" key="2">
    <source>
        <dbReference type="RefSeq" id="XP_025410860.1"/>
    </source>
</evidence>
<organism evidence="1 2">
    <name type="scientific">Sipha flava</name>
    <name type="common">yellow sugarcane aphid</name>
    <dbReference type="NCBI Taxonomy" id="143950"/>
    <lineage>
        <taxon>Eukaryota</taxon>
        <taxon>Metazoa</taxon>
        <taxon>Ecdysozoa</taxon>
        <taxon>Arthropoda</taxon>
        <taxon>Hexapoda</taxon>
        <taxon>Insecta</taxon>
        <taxon>Pterygota</taxon>
        <taxon>Neoptera</taxon>
        <taxon>Paraneoptera</taxon>
        <taxon>Hemiptera</taxon>
        <taxon>Sternorrhyncha</taxon>
        <taxon>Aphidomorpha</taxon>
        <taxon>Aphidoidea</taxon>
        <taxon>Aphididae</taxon>
        <taxon>Sipha</taxon>
    </lineage>
</organism>
<sequence length="134" mass="15179">MTTERTKSKIGRWVDETMKGKFDNFVGSRKKSTSNISSKTNNEIPVLPDADENIDAELLQSVKPAELHSRMTESAYEDKIMRPPIHLNDIDLGVLFANMAQKEHLENVNVGERDVGMMIQQHLKLLNIASENEN</sequence>
<evidence type="ECO:0000313" key="1">
    <source>
        <dbReference type="Proteomes" id="UP000694846"/>
    </source>
</evidence>
<proteinExistence type="predicted"/>
<reference evidence="2" key="1">
    <citation type="submission" date="2025-08" db="UniProtKB">
        <authorList>
            <consortium name="RefSeq"/>
        </authorList>
    </citation>
    <scope>IDENTIFICATION</scope>
    <source>
        <tissue evidence="2">Whole body</tissue>
    </source>
</reference>
<dbReference type="RefSeq" id="XP_025410860.1">
    <property type="nucleotide sequence ID" value="XM_025555075.1"/>
</dbReference>
<dbReference type="Proteomes" id="UP000694846">
    <property type="component" value="Unplaced"/>
</dbReference>
<keyword evidence="1" id="KW-1185">Reference proteome</keyword>